<name>A0A6A6U9X7_9PEZI</name>
<dbReference type="EMBL" id="MU004237">
    <property type="protein sequence ID" value="KAF2668113.1"/>
    <property type="molecule type" value="Genomic_DNA"/>
</dbReference>
<keyword evidence="3" id="KW-1185">Reference proteome</keyword>
<feature type="compositionally biased region" description="Basic residues" evidence="1">
    <location>
        <begin position="439"/>
        <end position="451"/>
    </location>
</feature>
<evidence type="ECO:0000313" key="2">
    <source>
        <dbReference type="EMBL" id="KAF2668113.1"/>
    </source>
</evidence>
<feature type="compositionally biased region" description="Gly residues" evidence="1">
    <location>
        <begin position="319"/>
        <end position="337"/>
    </location>
</feature>
<gene>
    <name evidence="2" type="ORF">BT63DRAFT_441612</name>
</gene>
<feature type="region of interest" description="Disordered" evidence="1">
    <location>
        <begin position="401"/>
        <end position="451"/>
    </location>
</feature>
<organism evidence="2 3">
    <name type="scientific">Microthyrium microscopicum</name>
    <dbReference type="NCBI Taxonomy" id="703497"/>
    <lineage>
        <taxon>Eukaryota</taxon>
        <taxon>Fungi</taxon>
        <taxon>Dikarya</taxon>
        <taxon>Ascomycota</taxon>
        <taxon>Pezizomycotina</taxon>
        <taxon>Dothideomycetes</taxon>
        <taxon>Dothideomycetes incertae sedis</taxon>
        <taxon>Microthyriales</taxon>
        <taxon>Microthyriaceae</taxon>
        <taxon>Microthyrium</taxon>
    </lineage>
</organism>
<reference evidence="2" key="1">
    <citation type="journal article" date="2020" name="Stud. Mycol.">
        <title>101 Dothideomycetes genomes: a test case for predicting lifestyles and emergence of pathogens.</title>
        <authorList>
            <person name="Haridas S."/>
            <person name="Albert R."/>
            <person name="Binder M."/>
            <person name="Bloem J."/>
            <person name="Labutti K."/>
            <person name="Salamov A."/>
            <person name="Andreopoulos B."/>
            <person name="Baker S."/>
            <person name="Barry K."/>
            <person name="Bills G."/>
            <person name="Bluhm B."/>
            <person name="Cannon C."/>
            <person name="Castanera R."/>
            <person name="Culley D."/>
            <person name="Daum C."/>
            <person name="Ezra D."/>
            <person name="Gonzalez J."/>
            <person name="Henrissat B."/>
            <person name="Kuo A."/>
            <person name="Liang C."/>
            <person name="Lipzen A."/>
            <person name="Lutzoni F."/>
            <person name="Magnuson J."/>
            <person name="Mondo S."/>
            <person name="Nolan M."/>
            <person name="Ohm R."/>
            <person name="Pangilinan J."/>
            <person name="Park H.-J."/>
            <person name="Ramirez L."/>
            <person name="Alfaro M."/>
            <person name="Sun H."/>
            <person name="Tritt A."/>
            <person name="Yoshinaga Y."/>
            <person name="Zwiers L.-H."/>
            <person name="Turgeon B."/>
            <person name="Goodwin S."/>
            <person name="Spatafora J."/>
            <person name="Crous P."/>
            <person name="Grigoriev I."/>
        </authorList>
    </citation>
    <scope>NUCLEOTIDE SEQUENCE</scope>
    <source>
        <strain evidence="2">CBS 115976</strain>
    </source>
</reference>
<feature type="region of interest" description="Disordered" evidence="1">
    <location>
        <begin position="285"/>
        <end position="337"/>
    </location>
</feature>
<feature type="compositionally biased region" description="Low complexity" evidence="1">
    <location>
        <begin position="290"/>
        <end position="318"/>
    </location>
</feature>
<protein>
    <submittedName>
        <fullName evidence="2">Uncharacterized protein</fullName>
    </submittedName>
</protein>
<sequence length="451" mass="42353">MKYTTILFPAMVAALAAKGNGFAKGKGGAGKASSAIAPAASSSAGSAAAAGSGAAGSTSNSGGANNAGAQGTIAANGLLQLPNPGPNLPVPTTFTPVSTAVPGATSAPKTTNAQAMAALQAAADNWSFDTGMVSNYLNTGKGLAANSAQFKNAANIGYNAEVDELTHKAILDQIIGNDPDVSIANQTLTNGCFQSVVDNLQIMSLQGPAQQSLIDNINMARCTQVLPSIDTYMAVAARVIGAGATLRTAIRPDACAAIVAAAPASAFPGNLKAVNVRSNTDKVTNGQSFAGAGTPSVPAPASASGAAAPATSSTSTTGGKTGKTGKGGKKGAAGAGTAGASASGAAGVASVSSSAAPAASSSATSAGAAGGKKGAAGAGAAGLSSSAAAPATASASAVAGTTGATTGANTGATTGKAPKAKGTGATAGKAPKGGLFAGKGKRARRSVKFAA</sequence>
<dbReference type="AlphaFoldDB" id="A0A6A6U9X7"/>
<dbReference type="OrthoDB" id="2117996at2759"/>
<evidence type="ECO:0000256" key="1">
    <source>
        <dbReference type="SAM" id="MobiDB-lite"/>
    </source>
</evidence>
<accession>A0A6A6U9X7</accession>
<dbReference type="Proteomes" id="UP000799302">
    <property type="component" value="Unassembled WGS sequence"/>
</dbReference>
<proteinExistence type="predicted"/>
<feature type="compositionally biased region" description="Low complexity" evidence="1">
    <location>
        <begin position="401"/>
        <end position="434"/>
    </location>
</feature>
<evidence type="ECO:0000313" key="3">
    <source>
        <dbReference type="Proteomes" id="UP000799302"/>
    </source>
</evidence>